<dbReference type="RefSeq" id="WP_344153747.1">
    <property type="nucleotide sequence ID" value="NZ_BAAAQR010000009.1"/>
</dbReference>
<evidence type="ECO:0000313" key="4">
    <source>
        <dbReference type="Proteomes" id="UP001501771"/>
    </source>
</evidence>
<protein>
    <submittedName>
        <fullName evidence="3">Sulfite oxidase</fullName>
    </submittedName>
</protein>
<dbReference type="InterPro" id="IPR000572">
    <property type="entry name" value="OxRdtase_Mopterin-bd_dom"/>
</dbReference>
<keyword evidence="1" id="KW-0812">Transmembrane</keyword>
<evidence type="ECO:0000259" key="2">
    <source>
        <dbReference type="Pfam" id="PF00174"/>
    </source>
</evidence>
<feature type="transmembrane region" description="Helical" evidence="1">
    <location>
        <begin position="161"/>
        <end position="182"/>
    </location>
</feature>
<dbReference type="InterPro" id="IPR014756">
    <property type="entry name" value="Ig_E-set"/>
</dbReference>
<feature type="transmembrane region" description="Helical" evidence="1">
    <location>
        <begin position="90"/>
        <end position="110"/>
    </location>
</feature>
<keyword evidence="1" id="KW-0472">Membrane</keyword>
<keyword evidence="1" id="KW-1133">Transmembrane helix</keyword>
<dbReference type="Pfam" id="PF00174">
    <property type="entry name" value="Oxidored_molyb"/>
    <property type="match status" value="1"/>
</dbReference>
<proteinExistence type="predicted"/>
<evidence type="ECO:0000313" key="3">
    <source>
        <dbReference type="EMBL" id="GAA2149763.1"/>
    </source>
</evidence>
<dbReference type="InterPro" id="IPR036374">
    <property type="entry name" value="OxRdtase_Mopterin-bd_sf"/>
</dbReference>
<dbReference type="EMBL" id="BAAAQR010000009">
    <property type="protein sequence ID" value="GAA2149763.1"/>
    <property type="molecule type" value="Genomic_DNA"/>
</dbReference>
<dbReference type="PANTHER" id="PTHR19372">
    <property type="entry name" value="SULFITE REDUCTASE"/>
    <property type="match status" value="1"/>
</dbReference>
<dbReference type="Gene3D" id="2.60.40.650">
    <property type="match status" value="1"/>
</dbReference>
<dbReference type="SUPFAM" id="SSF81296">
    <property type="entry name" value="E set domains"/>
    <property type="match status" value="1"/>
</dbReference>
<evidence type="ECO:0000256" key="1">
    <source>
        <dbReference type="SAM" id="Phobius"/>
    </source>
</evidence>
<reference evidence="4" key="1">
    <citation type="journal article" date="2019" name="Int. J. Syst. Evol. Microbiol.">
        <title>The Global Catalogue of Microorganisms (GCM) 10K type strain sequencing project: providing services to taxonomists for standard genome sequencing and annotation.</title>
        <authorList>
            <consortium name="The Broad Institute Genomics Platform"/>
            <consortium name="The Broad Institute Genome Sequencing Center for Infectious Disease"/>
            <person name="Wu L."/>
            <person name="Ma J."/>
        </authorList>
    </citation>
    <scope>NUCLEOTIDE SEQUENCE [LARGE SCALE GENOMIC DNA]</scope>
    <source>
        <strain evidence="4">JCM 16022</strain>
    </source>
</reference>
<feature type="domain" description="Oxidoreductase molybdopterin-binding" evidence="2">
    <location>
        <begin position="234"/>
        <end position="385"/>
    </location>
</feature>
<dbReference type="Gene3D" id="3.90.420.10">
    <property type="entry name" value="Oxidoreductase, molybdopterin-binding domain"/>
    <property type="match status" value="1"/>
</dbReference>
<dbReference type="SUPFAM" id="SSF56524">
    <property type="entry name" value="Oxidoreductase molybdopterin-binding domain"/>
    <property type="match status" value="1"/>
</dbReference>
<name>A0ABP5LLX0_9ACTN</name>
<organism evidence="3 4">
    <name type="scientific">Nocardioides koreensis</name>
    <dbReference type="NCBI Taxonomy" id="433651"/>
    <lineage>
        <taxon>Bacteria</taxon>
        <taxon>Bacillati</taxon>
        <taxon>Actinomycetota</taxon>
        <taxon>Actinomycetes</taxon>
        <taxon>Propionibacteriales</taxon>
        <taxon>Nocardioidaceae</taxon>
        <taxon>Nocardioides</taxon>
    </lineage>
</organism>
<comment type="caution">
    <text evidence="3">The sequence shown here is derived from an EMBL/GenBank/DDBJ whole genome shotgun (WGS) entry which is preliminary data.</text>
</comment>
<dbReference type="PANTHER" id="PTHR19372:SF7">
    <property type="entry name" value="SULFITE OXIDASE, MITOCHONDRIAL"/>
    <property type="match status" value="1"/>
</dbReference>
<feature type="transmembrane region" description="Helical" evidence="1">
    <location>
        <begin position="66"/>
        <end position="85"/>
    </location>
</feature>
<gene>
    <name evidence="3" type="ORF">GCM10009844_29790</name>
</gene>
<accession>A0ABP5LLX0</accession>
<dbReference type="Proteomes" id="UP001501771">
    <property type="component" value="Unassembled WGS sequence"/>
</dbReference>
<keyword evidence="4" id="KW-1185">Reference proteome</keyword>
<sequence>MTTRLLHAGFGVLATIVGVAAGHLVAALTEPAASPVLAVGSTVIDLTPTPLKEWAIAHFGTNDKTVLVGSVLAGVLLLAAVAGLLARRRFALGAGLLVVLVAVAASAALTRPTAGVADLLPSLAAAGTGVAALAWLVRAAPGRAGGAHRGDQAGGASRRGVLVAAGALAAAAAVMGGAGRWITSYRTRPENVDLPAAADPAPAFPAGLDDRVPGITPFRTSADDFYRVDTRLTLPVVSLGSWSLTIDGDVDREVTFSFDDLASMELIERDITLTCVSNDVGGRYVGAARWLGVPLTDLLDRAGIDHTSADQILSTDVDGMTISTPLDLATDGRDAMIAIGMNGAALPVQHGFPARMVVPGLYGFVSATKWITRMTLTTYAEQDAYWTQRDWATDAPIKIASRIDTPKPLSTIDAGRTVIGGVAWAQHQGGVEKVEVRIDGGGWQEARLGPSAGQDYWRQWYLPWTAEKGQHTLAVRAVNGEDEEQTAARATPFPEGSSGIQQIVVTVA</sequence>
<feature type="transmembrane region" description="Helical" evidence="1">
    <location>
        <begin position="122"/>
        <end position="140"/>
    </location>
</feature>